<evidence type="ECO:0000313" key="1">
    <source>
        <dbReference type="EMBL" id="CAF2965643.1"/>
    </source>
</evidence>
<evidence type="ECO:0000313" key="2">
    <source>
        <dbReference type="Proteomes" id="UP000675881"/>
    </source>
</evidence>
<keyword evidence="2" id="KW-1185">Reference proteome</keyword>
<sequence>MDNQLKFLYIMTEEMFLVSTIWWKQVVPYNFTPRMCMVENNLAGCGQTGFLSKYVTRKYQGIVQGERFGKGLVIKRVTMERHPEFVMKGGLDKKYLLRFKVNSSSGGRICLQIHSCLNNLNQNVC</sequence>
<organism evidence="1 2">
    <name type="scientific">Lepeophtheirus salmonis</name>
    <name type="common">Salmon louse</name>
    <name type="synonym">Caligus salmonis</name>
    <dbReference type="NCBI Taxonomy" id="72036"/>
    <lineage>
        <taxon>Eukaryota</taxon>
        <taxon>Metazoa</taxon>
        <taxon>Ecdysozoa</taxon>
        <taxon>Arthropoda</taxon>
        <taxon>Crustacea</taxon>
        <taxon>Multicrustacea</taxon>
        <taxon>Hexanauplia</taxon>
        <taxon>Copepoda</taxon>
        <taxon>Siphonostomatoida</taxon>
        <taxon>Caligidae</taxon>
        <taxon>Lepeophtheirus</taxon>
    </lineage>
</organism>
<accession>A0A7R8CXW8</accession>
<reference evidence="1" key="1">
    <citation type="submission" date="2021-02" db="EMBL/GenBank/DDBJ databases">
        <authorList>
            <person name="Bekaert M."/>
        </authorList>
    </citation>
    <scope>NUCLEOTIDE SEQUENCE</scope>
    <source>
        <strain evidence="1">IoA-00</strain>
    </source>
</reference>
<gene>
    <name evidence="1" type="ORF">LSAA_11345</name>
</gene>
<proteinExistence type="predicted"/>
<dbReference type="EMBL" id="HG994585">
    <property type="protein sequence ID" value="CAF2965643.1"/>
    <property type="molecule type" value="Genomic_DNA"/>
</dbReference>
<dbReference type="Proteomes" id="UP000675881">
    <property type="component" value="Chromosome 6"/>
</dbReference>
<name>A0A7R8CXW8_LEPSM</name>
<protein>
    <submittedName>
        <fullName evidence="1">(salmon louse) hypothetical protein</fullName>
    </submittedName>
</protein>
<dbReference type="AlphaFoldDB" id="A0A7R8CXW8"/>